<keyword evidence="4" id="KW-1185">Reference proteome</keyword>
<organism evidence="3 4">
    <name type="scientific">Populus alba x Populus x berolinensis</name>
    <dbReference type="NCBI Taxonomy" id="444605"/>
    <lineage>
        <taxon>Eukaryota</taxon>
        <taxon>Viridiplantae</taxon>
        <taxon>Streptophyta</taxon>
        <taxon>Embryophyta</taxon>
        <taxon>Tracheophyta</taxon>
        <taxon>Spermatophyta</taxon>
        <taxon>Magnoliopsida</taxon>
        <taxon>eudicotyledons</taxon>
        <taxon>Gunneridae</taxon>
        <taxon>Pentapetalae</taxon>
        <taxon>rosids</taxon>
        <taxon>fabids</taxon>
        <taxon>Malpighiales</taxon>
        <taxon>Salicaceae</taxon>
        <taxon>Saliceae</taxon>
        <taxon>Populus</taxon>
    </lineage>
</organism>
<evidence type="ECO:0000313" key="4">
    <source>
        <dbReference type="Proteomes" id="UP001164929"/>
    </source>
</evidence>
<name>A0AAD6WFA2_9ROSI</name>
<evidence type="ECO:0000256" key="1">
    <source>
        <dbReference type="SAM" id="MobiDB-lite"/>
    </source>
</evidence>
<proteinExistence type="predicted"/>
<dbReference type="EMBL" id="JAQIZT010000001">
    <property type="protein sequence ID" value="KAJ7010207.1"/>
    <property type="molecule type" value="Genomic_DNA"/>
</dbReference>
<gene>
    <name evidence="3" type="ORF">NC653_000828</name>
</gene>
<keyword evidence="2" id="KW-0812">Transmembrane</keyword>
<evidence type="ECO:0000256" key="2">
    <source>
        <dbReference type="SAM" id="Phobius"/>
    </source>
</evidence>
<keyword evidence="2" id="KW-0472">Membrane</keyword>
<dbReference type="Proteomes" id="UP001164929">
    <property type="component" value="Chromosome 1"/>
</dbReference>
<accession>A0AAD6WFA2</accession>
<feature type="transmembrane region" description="Helical" evidence="2">
    <location>
        <begin position="74"/>
        <end position="92"/>
    </location>
</feature>
<feature type="compositionally biased region" description="Polar residues" evidence="1">
    <location>
        <begin position="17"/>
        <end position="30"/>
    </location>
</feature>
<reference evidence="3 4" key="1">
    <citation type="journal article" date="2023" name="Mol. Ecol. Resour.">
        <title>Chromosome-level genome assembly of a triploid poplar Populus alba 'Berolinensis'.</title>
        <authorList>
            <person name="Chen S."/>
            <person name="Yu Y."/>
            <person name="Wang X."/>
            <person name="Wang S."/>
            <person name="Zhang T."/>
            <person name="Zhou Y."/>
            <person name="He R."/>
            <person name="Meng N."/>
            <person name="Wang Y."/>
            <person name="Liu W."/>
            <person name="Liu Z."/>
            <person name="Liu J."/>
            <person name="Guo Q."/>
            <person name="Huang H."/>
            <person name="Sederoff R.R."/>
            <person name="Wang G."/>
            <person name="Qu G."/>
            <person name="Chen S."/>
        </authorList>
    </citation>
    <scope>NUCLEOTIDE SEQUENCE [LARGE SCALE GENOMIC DNA]</scope>
    <source>
        <strain evidence="3">SC-2020</strain>
    </source>
</reference>
<sequence>MGGGERMRGGSGGEKMYNTSTPMPTHQLSDSNRRIMGSHNDNRARNLRVYQAWKGNNIFCLGGRLVFGPDVRSLILTILLIMIPVVLFSAFVSQRLIEDFQHQLGPFITKSILKDGGKMKQIDVKHKMKAAVELYPN</sequence>
<evidence type="ECO:0000313" key="3">
    <source>
        <dbReference type="EMBL" id="KAJ7010207.1"/>
    </source>
</evidence>
<dbReference type="AlphaFoldDB" id="A0AAD6WFA2"/>
<feature type="region of interest" description="Disordered" evidence="1">
    <location>
        <begin position="1"/>
        <end position="36"/>
    </location>
</feature>
<protein>
    <submittedName>
        <fullName evidence="3">Uncharacterized protein</fullName>
    </submittedName>
</protein>
<keyword evidence="2" id="KW-1133">Transmembrane helix</keyword>
<comment type="caution">
    <text evidence="3">The sequence shown here is derived from an EMBL/GenBank/DDBJ whole genome shotgun (WGS) entry which is preliminary data.</text>
</comment>